<dbReference type="PANTHER" id="PTHR11088:SF60">
    <property type="entry name" value="TRNA DIMETHYLALLYLTRANSFERASE"/>
    <property type="match status" value="1"/>
</dbReference>
<feature type="binding site" evidence="10">
    <location>
        <begin position="16"/>
        <end position="21"/>
    </location>
    <ligand>
        <name>substrate</name>
    </ligand>
</feature>
<gene>
    <name evidence="10" type="primary">miaA</name>
    <name evidence="14" type="ORF">B0F87_107186</name>
</gene>
<evidence type="ECO:0000256" key="7">
    <source>
        <dbReference type="ARBA" id="ARBA00022840"/>
    </source>
</evidence>
<keyword evidence="5 10" id="KW-0819">tRNA processing</keyword>
<dbReference type="Gene3D" id="1.10.20.140">
    <property type="match status" value="1"/>
</dbReference>
<dbReference type="InterPro" id="IPR018022">
    <property type="entry name" value="IPT"/>
</dbReference>
<comment type="similarity">
    <text evidence="3 10 13">Belongs to the IPP transferase family.</text>
</comment>
<comment type="caution">
    <text evidence="14">The sequence shown here is derived from an EMBL/GenBank/DDBJ whole genome shotgun (WGS) entry which is preliminary data.</text>
</comment>
<evidence type="ECO:0000256" key="13">
    <source>
        <dbReference type="RuleBase" id="RU003785"/>
    </source>
</evidence>
<reference evidence="14 15" key="1">
    <citation type="submission" date="2018-02" db="EMBL/GenBank/DDBJ databases">
        <title>Subsurface microbial communities from deep shales in Ohio and West Virginia, USA.</title>
        <authorList>
            <person name="Wrighton K."/>
        </authorList>
    </citation>
    <scope>NUCLEOTIDE SEQUENCE [LARGE SCALE GENOMIC DNA]</scope>
    <source>
        <strain evidence="14 15">OWC-DMM</strain>
    </source>
</reference>
<evidence type="ECO:0000256" key="12">
    <source>
        <dbReference type="RuleBase" id="RU003784"/>
    </source>
</evidence>
<dbReference type="FunFam" id="1.10.20.140:FF:000001">
    <property type="entry name" value="tRNA dimethylallyltransferase"/>
    <property type="match status" value="1"/>
</dbReference>
<dbReference type="InterPro" id="IPR039657">
    <property type="entry name" value="Dimethylallyltransferase"/>
</dbReference>
<dbReference type="Gene3D" id="3.40.50.300">
    <property type="entry name" value="P-loop containing nucleotide triphosphate hydrolases"/>
    <property type="match status" value="1"/>
</dbReference>
<evidence type="ECO:0000256" key="8">
    <source>
        <dbReference type="ARBA" id="ARBA00022842"/>
    </source>
</evidence>
<evidence type="ECO:0000256" key="2">
    <source>
        <dbReference type="ARBA" id="ARBA00003213"/>
    </source>
</evidence>
<keyword evidence="6 10" id="KW-0547">Nucleotide-binding</keyword>
<protein>
    <recommendedName>
        <fullName evidence="10">tRNA dimethylallyltransferase</fullName>
        <ecNumber evidence="10">2.5.1.75</ecNumber>
    </recommendedName>
    <alternativeName>
        <fullName evidence="10">Dimethylallyl diphosphate:tRNA dimethylallyltransferase</fullName>
        <shortName evidence="10">DMAPP:tRNA dimethylallyltransferase</shortName>
        <shortName evidence="10">DMATase</shortName>
    </alternativeName>
    <alternativeName>
        <fullName evidence="10">Isopentenyl-diphosphate:tRNA isopentenyltransferase</fullName>
        <shortName evidence="10">IPP transferase</shortName>
        <shortName evidence="10">IPPT</shortName>
        <shortName evidence="10">IPTase</shortName>
    </alternativeName>
</protein>
<keyword evidence="4 10" id="KW-0808">Transferase</keyword>
<evidence type="ECO:0000256" key="6">
    <source>
        <dbReference type="ARBA" id="ARBA00022741"/>
    </source>
</evidence>
<evidence type="ECO:0000313" key="15">
    <source>
        <dbReference type="Proteomes" id="UP000240010"/>
    </source>
</evidence>
<sequence>MQNKPNPPAIFLMGPTASGKTALSVQLAQALDGEIISVDSALVFKGMDIGTAKPTQEERGGIPHHLIDILDPAESFSTGQFRKQALALMDDITRRGKIPILVGGTMLYFNVLSSGLAVLPEADADIRARLDQDLEQLGKEVLHSRLAEIDPESAARIHPNDPQRVQRALEVYEISGKPLTSFFTAAQAQAIPYQKIKLVIAPQDRAILHDLIAWRFKKMLEQGFIDEVEALYKRGDLTEKMPSIRAVGYRQAWSYLQGEYDFETMTEKAIIATRQLAKRQFTWLRRETDATSLQTGQQDLLTTVLATVNDQLSRMSV</sequence>
<proteinExistence type="inferred from homology"/>
<evidence type="ECO:0000256" key="10">
    <source>
        <dbReference type="HAMAP-Rule" id="MF_00185"/>
    </source>
</evidence>
<dbReference type="SUPFAM" id="SSF52540">
    <property type="entry name" value="P-loop containing nucleoside triphosphate hydrolases"/>
    <property type="match status" value="1"/>
</dbReference>
<feature type="region of interest" description="Interaction with substrate tRNA" evidence="10">
    <location>
        <begin position="163"/>
        <end position="167"/>
    </location>
</feature>
<evidence type="ECO:0000256" key="3">
    <source>
        <dbReference type="ARBA" id="ARBA00005842"/>
    </source>
</evidence>
<evidence type="ECO:0000256" key="5">
    <source>
        <dbReference type="ARBA" id="ARBA00022694"/>
    </source>
</evidence>
<feature type="region of interest" description="Interaction with substrate tRNA" evidence="10">
    <location>
        <begin position="39"/>
        <end position="42"/>
    </location>
</feature>
<keyword evidence="7 10" id="KW-0067">ATP-binding</keyword>
<dbReference type="EC" id="2.5.1.75" evidence="10"/>
<dbReference type="AlphaFoldDB" id="A0A2S6HC18"/>
<comment type="function">
    <text evidence="2 10 12">Catalyzes the transfer of a dimethylallyl group onto the adenine at position 37 in tRNAs that read codons beginning with uridine, leading to the formation of N6-(dimethylallyl)adenosine (i(6)A).</text>
</comment>
<evidence type="ECO:0000256" key="4">
    <source>
        <dbReference type="ARBA" id="ARBA00022679"/>
    </source>
</evidence>
<organism evidence="14 15">
    <name type="scientific">Methylobacter tundripaludum</name>
    <dbReference type="NCBI Taxonomy" id="173365"/>
    <lineage>
        <taxon>Bacteria</taxon>
        <taxon>Pseudomonadati</taxon>
        <taxon>Pseudomonadota</taxon>
        <taxon>Gammaproteobacteria</taxon>
        <taxon>Methylococcales</taxon>
        <taxon>Methylococcaceae</taxon>
        <taxon>Methylobacter</taxon>
    </lineage>
</organism>
<comment type="catalytic activity">
    <reaction evidence="9 10 11">
        <text>adenosine(37) in tRNA + dimethylallyl diphosphate = N(6)-dimethylallyladenosine(37) in tRNA + diphosphate</text>
        <dbReference type="Rhea" id="RHEA:26482"/>
        <dbReference type="Rhea" id="RHEA-COMP:10162"/>
        <dbReference type="Rhea" id="RHEA-COMP:10375"/>
        <dbReference type="ChEBI" id="CHEBI:33019"/>
        <dbReference type="ChEBI" id="CHEBI:57623"/>
        <dbReference type="ChEBI" id="CHEBI:74411"/>
        <dbReference type="ChEBI" id="CHEBI:74415"/>
        <dbReference type="EC" id="2.5.1.75"/>
    </reaction>
</comment>
<evidence type="ECO:0000313" key="14">
    <source>
        <dbReference type="EMBL" id="PPK74943.1"/>
    </source>
</evidence>
<dbReference type="GO" id="GO:0006400">
    <property type="term" value="P:tRNA modification"/>
    <property type="evidence" value="ECO:0007669"/>
    <property type="project" value="TreeGrafter"/>
</dbReference>
<dbReference type="RefSeq" id="WP_104429457.1">
    <property type="nucleotide sequence ID" value="NZ_PTIZ01000007.1"/>
</dbReference>
<comment type="caution">
    <text evidence="10">Lacks conserved residue(s) required for the propagation of feature annotation.</text>
</comment>
<name>A0A2S6HC18_9GAMM</name>
<evidence type="ECO:0000256" key="1">
    <source>
        <dbReference type="ARBA" id="ARBA00001946"/>
    </source>
</evidence>
<dbReference type="PANTHER" id="PTHR11088">
    <property type="entry name" value="TRNA DIMETHYLALLYLTRANSFERASE"/>
    <property type="match status" value="1"/>
</dbReference>
<comment type="subunit">
    <text evidence="10">Monomer.</text>
</comment>
<accession>A0A2S6HC18</accession>
<feature type="site" description="Interaction with substrate tRNA" evidence="10">
    <location>
        <position position="127"/>
    </location>
</feature>
<dbReference type="EMBL" id="PTIZ01000007">
    <property type="protein sequence ID" value="PPK74943.1"/>
    <property type="molecule type" value="Genomic_DNA"/>
</dbReference>
<dbReference type="GO" id="GO:0005524">
    <property type="term" value="F:ATP binding"/>
    <property type="evidence" value="ECO:0007669"/>
    <property type="project" value="UniProtKB-UniRule"/>
</dbReference>
<keyword evidence="8 10" id="KW-0460">Magnesium</keyword>
<dbReference type="Pfam" id="PF01715">
    <property type="entry name" value="IPPT"/>
    <property type="match status" value="1"/>
</dbReference>
<evidence type="ECO:0000256" key="9">
    <source>
        <dbReference type="ARBA" id="ARBA00049563"/>
    </source>
</evidence>
<evidence type="ECO:0000256" key="11">
    <source>
        <dbReference type="RuleBase" id="RU003783"/>
    </source>
</evidence>
<comment type="cofactor">
    <cofactor evidence="1 10">
        <name>Mg(2+)</name>
        <dbReference type="ChEBI" id="CHEBI:18420"/>
    </cofactor>
</comment>
<dbReference type="NCBIfam" id="TIGR00174">
    <property type="entry name" value="miaA"/>
    <property type="match status" value="1"/>
</dbReference>
<dbReference type="HAMAP" id="MF_00185">
    <property type="entry name" value="IPP_trans"/>
    <property type="match status" value="1"/>
</dbReference>
<dbReference type="GO" id="GO:0052381">
    <property type="term" value="F:tRNA dimethylallyltransferase activity"/>
    <property type="evidence" value="ECO:0007669"/>
    <property type="project" value="UniProtKB-UniRule"/>
</dbReference>
<feature type="binding site" evidence="10">
    <location>
        <begin position="14"/>
        <end position="21"/>
    </location>
    <ligand>
        <name>ATP</name>
        <dbReference type="ChEBI" id="CHEBI:30616"/>
    </ligand>
</feature>
<feature type="site" description="Interaction with substrate tRNA" evidence="10">
    <location>
        <position position="105"/>
    </location>
</feature>
<dbReference type="InterPro" id="IPR027417">
    <property type="entry name" value="P-loop_NTPase"/>
</dbReference>
<dbReference type="Proteomes" id="UP000240010">
    <property type="component" value="Unassembled WGS sequence"/>
</dbReference>